<dbReference type="PANTHER" id="PTHR43712:SF2">
    <property type="entry name" value="O-METHYLTRANSFERASE CICE"/>
    <property type="match status" value="1"/>
</dbReference>
<keyword evidence="2 6" id="KW-0808">Transferase</keyword>
<reference evidence="6 7" key="1">
    <citation type="submission" date="2020-08" db="EMBL/GenBank/DDBJ databases">
        <title>Genomic Encyclopedia of Type Strains, Phase IV (KMG-IV): sequencing the most valuable type-strain genomes for metagenomic binning, comparative biology and taxonomic classification.</title>
        <authorList>
            <person name="Goeker M."/>
        </authorList>
    </citation>
    <scope>NUCLEOTIDE SEQUENCE [LARGE SCALE GENOMIC DNA]</scope>
    <source>
        <strain evidence="6 7">DSM 101015</strain>
    </source>
</reference>
<dbReference type="InterPro" id="IPR016461">
    <property type="entry name" value="COMT-like"/>
</dbReference>
<dbReference type="InterPro" id="IPR012967">
    <property type="entry name" value="COMT_dimerisation"/>
</dbReference>
<evidence type="ECO:0000256" key="2">
    <source>
        <dbReference type="ARBA" id="ARBA00022679"/>
    </source>
</evidence>
<proteinExistence type="predicted"/>
<dbReference type="Pfam" id="PF00891">
    <property type="entry name" value="Methyltransf_2"/>
    <property type="match status" value="1"/>
</dbReference>
<dbReference type="SUPFAM" id="SSF46785">
    <property type="entry name" value="Winged helix' DNA-binding domain"/>
    <property type="match status" value="1"/>
</dbReference>
<dbReference type="GO" id="GO:0043803">
    <property type="term" value="F:hydroxyneurosporene-O-methyltransferase activity"/>
    <property type="evidence" value="ECO:0007669"/>
    <property type="project" value="UniProtKB-EC"/>
</dbReference>
<keyword evidence="1 6" id="KW-0489">Methyltransferase</keyword>
<evidence type="ECO:0000256" key="3">
    <source>
        <dbReference type="ARBA" id="ARBA00022691"/>
    </source>
</evidence>
<dbReference type="SUPFAM" id="SSF53335">
    <property type="entry name" value="S-adenosyl-L-methionine-dependent methyltransferases"/>
    <property type="match status" value="1"/>
</dbReference>
<gene>
    <name evidence="6" type="ORF">GGR93_003862</name>
</gene>
<dbReference type="Gene3D" id="1.10.10.10">
    <property type="entry name" value="Winged helix-like DNA-binding domain superfamily/Winged helix DNA-binding domain"/>
    <property type="match status" value="1"/>
</dbReference>
<dbReference type="InterPro" id="IPR029063">
    <property type="entry name" value="SAM-dependent_MTases_sf"/>
</dbReference>
<dbReference type="InterPro" id="IPR036390">
    <property type="entry name" value="WH_DNA-bd_sf"/>
</dbReference>
<dbReference type="PROSITE" id="PS51683">
    <property type="entry name" value="SAM_OMT_II"/>
    <property type="match status" value="1"/>
</dbReference>
<dbReference type="InterPro" id="IPR036388">
    <property type="entry name" value="WH-like_DNA-bd_sf"/>
</dbReference>
<dbReference type="PANTHER" id="PTHR43712">
    <property type="entry name" value="PUTATIVE (AFU_ORTHOLOGUE AFUA_4G14580)-RELATED"/>
    <property type="match status" value="1"/>
</dbReference>
<evidence type="ECO:0000313" key="7">
    <source>
        <dbReference type="Proteomes" id="UP000565745"/>
    </source>
</evidence>
<dbReference type="InterPro" id="IPR001077">
    <property type="entry name" value="COMT_C"/>
</dbReference>
<evidence type="ECO:0000259" key="4">
    <source>
        <dbReference type="Pfam" id="PF00891"/>
    </source>
</evidence>
<dbReference type="GO" id="GO:0046983">
    <property type="term" value="F:protein dimerization activity"/>
    <property type="evidence" value="ECO:0007669"/>
    <property type="project" value="InterPro"/>
</dbReference>
<dbReference type="RefSeq" id="WP_025053869.1">
    <property type="nucleotide sequence ID" value="NZ_JACIFU010000007.1"/>
</dbReference>
<dbReference type="EC" id="2.1.1.210" evidence="6"/>
<accession>A0A7W6MBW1</accession>
<evidence type="ECO:0000259" key="5">
    <source>
        <dbReference type="Pfam" id="PF08100"/>
    </source>
</evidence>
<dbReference type="CDD" id="cd02440">
    <property type="entry name" value="AdoMet_MTases"/>
    <property type="match status" value="1"/>
</dbReference>
<dbReference type="GO" id="GO:0032259">
    <property type="term" value="P:methylation"/>
    <property type="evidence" value="ECO:0007669"/>
    <property type="project" value="UniProtKB-KW"/>
</dbReference>
<organism evidence="6 7">
    <name type="scientific">Sulfitobacter noctilucicola</name>
    <dbReference type="NCBI Taxonomy" id="1342301"/>
    <lineage>
        <taxon>Bacteria</taxon>
        <taxon>Pseudomonadati</taxon>
        <taxon>Pseudomonadota</taxon>
        <taxon>Alphaproteobacteria</taxon>
        <taxon>Rhodobacterales</taxon>
        <taxon>Roseobacteraceae</taxon>
        <taxon>Sulfitobacter</taxon>
    </lineage>
</organism>
<sequence length="377" mass="40911">MADSPAPEEQATGTGLLPSLNNLIAKRGFQKWAARFPFTRRRVRREGEALFDLLAGFCHSQVLLAVVKLDIPARLMRGPMDCGALSAVTDVPVARMEVLLRAATALGLVRRKRNKRYALTQRGAALVGAPGLQEMIRHHDVLYRDLADPVAFFRGETSPELAGFWPYVFGGDVDPALARTYSELMAQSQLLVADDTLDAVSLKGVRRLMDIGGGTGAFLAEVAKRYDTLELTLFDLPPVVPEATERFAKNGLTARTKIEAGSFRTDSLPMGADTISLIRVLYDHADETVARLLTKIFEALPAGGRLIISEPMSGGETPTKAGDAYFALYTLAMGTGKTRSAAQIKALCLTAGFQSVDLVRTRRSFITSCVVAHKAQE</sequence>
<dbReference type="GO" id="GO:0008171">
    <property type="term" value="F:O-methyltransferase activity"/>
    <property type="evidence" value="ECO:0007669"/>
    <property type="project" value="InterPro"/>
</dbReference>
<dbReference type="OrthoDB" id="7418600at2"/>
<keyword evidence="3" id="KW-0949">S-adenosyl-L-methionine</keyword>
<dbReference type="EMBL" id="JACIFU010000007">
    <property type="protein sequence ID" value="MBB4176054.1"/>
    <property type="molecule type" value="Genomic_DNA"/>
</dbReference>
<feature type="domain" description="O-methyltransferase dimerisation" evidence="5">
    <location>
        <begin position="52"/>
        <end position="127"/>
    </location>
</feature>
<keyword evidence="7" id="KW-1185">Reference proteome</keyword>
<dbReference type="Pfam" id="PF08100">
    <property type="entry name" value="Dimerisation"/>
    <property type="match status" value="1"/>
</dbReference>
<dbReference type="Proteomes" id="UP000565745">
    <property type="component" value="Unassembled WGS sequence"/>
</dbReference>
<dbReference type="Gene3D" id="1.10.287.1350">
    <property type="match status" value="1"/>
</dbReference>
<evidence type="ECO:0000313" key="6">
    <source>
        <dbReference type="EMBL" id="MBB4176054.1"/>
    </source>
</evidence>
<dbReference type="AlphaFoldDB" id="A0A7W6MBW1"/>
<comment type="caution">
    <text evidence="6">The sequence shown here is derived from an EMBL/GenBank/DDBJ whole genome shotgun (WGS) entry which is preliminary data.</text>
</comment>
<dbReference type="Gene3D" id="3.40.50.150">
    <property type="entry name" value="Vaccinia Virus protein VP39"/>
    <property type="match status" value="1"/>
</dbReference>
<evidence type="ECO:0000256" key="1">
    <source>
        <dbReference type="ARBA" id="ARBA00022603"/>
    </source>
</evidence>
<name>A0A7W6MBW1_9RHOB</name>
<feature type="domain" description="O-methyltransferase C-terminal" evidence="4">
    <location>
        <begin position="143"/>
        <end position="354"/>
    </location>
</feature>
<protein>
    <submittedName>
        <fullName evidence="6">Demethylspheroidene O-methyltransferase</fullName>
        <ecNumber evidence="6">2.1.1.210</ecNumber>
    </submittedName>
</protein>